<dbReference type="Gene3D" id="2.60.40.1800">
    <property type="match status" value="1"/>
</dbReference>
<evidence type="ECO:0000313" key="2">
    <source>
        <dbReference type="EMBL" id="RDC61953.1"/>
    </source>
</evidence>
<dbReference type="InterPro" id="IPR044048">
    <property type="entry name" value="Big_12"/>
</dbReference>
<keyword evidence="3" id="KW-1185">Reference proteome</keyword>
<dbReference type="NCBIfam" id="TIGR04183">
    <property type="entry name" value="Por_Secre_tail"/>
    <property type="match status" value="1"/>
</dbReference>
<accession>A0A369QAL2</accession>
<dbReference type="SUPFAM" id="SSF89372">
    <property type="entry name" value="Fucose-specific lectin"/>
    <property type="match status" value="1"/>
</dbReference>
<dbReference type="Pfam" id="PF18962">
    <property type="entry name" value="Por_Secre_tail"/>
    <property type="match status" value="1"/>
</dbReference>
<dbReference type="EMBL" id="QASA01000001">
    <property type="protein sequence ID" value="RDC61953.1"/>
    <property type="molecule type" value="Genomic_DNA"/>
</dbReference>
<dbReference type="Gene3D" id="2.60.40.10">
    <property type="entry name" value="Immunoglobulins"/>
    <property type="match status" value="1"/>
</dbReference>
<evidence type="ECO:0000259" key="1">
    <source>
        <dbReference type="PROSITE" id="PS50853"/>
    </source>
</evidence>
<dbReference type="PANTHER" id="PTHR34677">
    <property type="match status" value="1"/>
</dbReference>
<comment type="caution">
    <text evidence="2">The sequence shown here is derived from an EMBL/GenBank/DDBJ whole genome shotgun (WGS) entry which is preliminary data.</text>
</comment>
<dbReference type="InterPro" id="IPR013783">
    <property type="entry name" value="Ig-like_fold"/>
</dbReference>
<protein>
    <submittedName>
        <fullName evidence="2">Pectinesterase</fullName>
        <ecNumber evidence="2">3.1.1.11</ecNumber>
    </submittedName>
</protein>
<evidence type="ECO:0000313" key="3">
    <source>
        <dbReference type="Proteomes" id="UP000253919"/>
    </source>
</evidence>
<dbReference type="InterPro" id="IPR044016">
    <property type="entry name" value="Big_13"/>
</dbReference>
<dbReference type="GO" id="GO:0030599">
    <property type="term" value="F:pectinesterase activity"/>
    <property type="evidence" value="ECO:0007669"/>
    <property type="project" value="UniProtKB-EC"/>
</dbReference>
<feature type="domain" description="Fibronectin type-III" evidence="1">
    <location>
        <begin position="741"/>
        <end position="844"/>
    </location>
</feature>
<dbReference type="InterPro" id="IPR026444">
    <property type="entry name" value="Secre_tail"/>
</dbReference>
<dbReference type="EC" id="3.1.1.11" evidence="2"/>
<name>A0A369QAL2_9BACT</name>
<sequence length="950" mass="99301">MIKTSTILIYLVSLFCLIFTNDSVAQTWLDVNSTELAGGRGANLVFALAKNGTPYVAYSNGLLSGRATVKKFDGAHWVKVGAEGISVDYAGELALAVDANNVPYLAYTDNATNGQLSVKKFDGTNWVAVGTGLQTNKYPNGLRLVLTSTGTPYLAFTENGKGWVKQLNGATWQTVGTGSFPLPQTEKLALALDPKNTPYVAFTDITKNGQAAVQRWDGSNWVNVGTSGIAVGAAFDLSINIAPNGIPYITFREFQAAAINKLGVTKVKQFNGTTWEEVSASNFSDSWVYFASLGIDNNNNLYVAYRESAAGMGNPGQTKVKRLIGEEWEEIGTSNLTSGAVNDVFLALTDTGLMYVAFADGAKARAATVLKIDVSTLVVTAKAPTKLDLTTNSDKGTSATDNITNVALPTITGIAGSKALITVYVDGKSAGTTIADSIGNWSFTFTTALAAGNRNLAATATYNNGLISAFSSTLCINLDFTAPVVNGIANNGIYKTNKTITYSGGTATLNNEAYVSGTLVSADGVYNLLASDVAGNTTAVQFTIDQTIPVASLVINNNAATTNQNEATLTITAPDATSMRFYDNDDNIIWSAWEPVNATKTWTLSSGSGSKWIKLQVRDAAGNVSASVSDNITLDQSAPTVSFSSTVISPTGTNNIPVKINFSEEVINFTAAAVTVTNATKGTFSGSGKYYTLYIKPVNVAGGASAVISLNVPAGVVADAATNKNLASSTFTITYVAPITAPQVVNLPFTVLSASTVSLGGNVTSSGGSPVVARGIVYSATATAPSINSAKILMGAGEGSFTTTLSNLKPGITYYARAYATNLVGTTYGAVQKITTTPLTSLETGTTGVPATNVSEPVTNATTTQASLNAYPNPFQQQATIEFTYNTTTTYSIAVYDMNGTQVQTLPTGTAQAGEKVQVSLSAEKLESGIYTIRLSTPKSVQNLKLICKK</sequence>
<dbReference type="Pfam" id="PF19077">
    <property type="entry name" value="Big_13"/>
    <property type="match status" value="1"/>
</dbReference>
<dbReference type="PROSITE" id="PS50853">
    <property type="entry name" value="FN3"/>
    <property type="match status" value="1"/>
</dbReference>
<gene>
    <name evidence="2" type="ORF">AHMF7616_00543</name>
</gene>
<organism evidence="2 3">
    <name type="scientific">Adhaeribacter pallidiroseus</name>
    <dbReference type="NCBI Taxonomy" id="2072847"/>
    <lineage>
        <taxon>Bacteria</taxon>
        <taxon>Pseudomonadati</taxon>
        <taxon>Bacteroidota</taxon>
        <taxon>Cytophagia</taxon>
        <taxon>Cytophagales</taxon>
        <taxon>Hymenobacteraceae</taxon>
        <taxon>Adhaeribacter</taxon>
    </lineage>
</organism>
<dbReference type="Pfam" id="PF19078">
    <property type="entry name" value="Big_12"/>
    <property type="match status" value="1"/>
</dbReference>
<keyword evidence="2" id="KW-0378">Hydrolase</keyword>
<dbReference type="Proteomes" id="UP000253919">
    <property type="component" value="Unassembled WGS sequence"/>
</dbReference>
<reference evidence="2 3" key="1">
    <citation type="submission" date="2018-04" db="EMBL/GenBank/DDBJ databases">
        <title>Adhaeribacter sp. HMF7616 genome sequencing and assembly.</title>
        <authorList>
            <person name="Kang H."/>
            <person name="Kang J."/>
            <person name="Cha I."/>
            <person name="Kim H."/>
            <person name="Joh K."/>
        </authorList>
    </citation>
    <scope>NUCLEOTIDE SEQUENCE [LARGE SCALE GENOMIC DNA]</scope>
    <source>
        <strain evidence="2 3">HMF7616</strain>
    </source>
</reference>
<dbReference type="Gene3D" id="6.20.50.90">
    <property type="match status" value="1"/>
</dbReference>
<dbReference type="AlphaFoldDB" id="A0A369QAL2"/>
<dbReference type="PANTHER" id="PTHR34677:SF3">
    <property type="entry name" value="BACTERIAL IG-LIKE DOMAIN-CONTAINING PROTEIN"/>
    <property type="match status" value="1"/>
</dbReference>
<proteinExistence type="predicted"/>
<dbReference type="InterPro" id="IPR003961">
    <property type="entry name" value="FN3_dom"/>
</dbReference>